<proteinExistence type="predicted"/>
<comment type="caution">
    <text evidence="1">The sequence shown here is derived from an EMBL/GenBank/DDBJ whole genome shotgun (WGS) entry which is preliminary data.</text>
</comment>
<sequence>MYNYSAHHPSPSVTPFSPSLPHRIQTQLKRYLSQMPLKTALLFLLLPFTLAQRPTPTPLYINQVPAYSSLPSCAERPLSTIVRGMARGCGDHNAVTSYDCFCTSSSSFFSSVISSSVAEECGAAASVEAALGVFGEYCALRAGGGEFWISRWMGRREVLIVWQLW</sequence>
<dbReference type="EMBL" id="MU855416">
    <property type="protein sequence ID" value="KAK3904056.1"/>
    <property type="molecule type" value="Genomic_DNA"/>
</dbReference>
<dbReference type="AlphaFoldDB" id="A0AAN6RVX0"/>
<name>A0AAN6RVX0_9PEZI</name>
<gene>
    <name evidence="1" type="ORF">C8A05DRAFT_14042</name>
</gene>
<dbReference type="Proteomes" id="UP001303889">
    <property type="component" value="Unassembled WGS sequence"/>
</dbReference>
<protein>
    <submittedName>
        <fullName evidence="1">Uncharacterized protein</fullName>
    </submittedName>
</protein>
<reference evidence="1" key="1">
    <citation type="journal article" date="2023" name="Mol. Phylogenet. Evol.">
        <title>Genome-scale phylogeny and comparative genomics of the fungal order Sordariales.</title>
        <authorList>
            <person name="Hensen N."/>
            <person name="Bonometti L."/>
            <person name="Westerberg I."/>
            <person name="Brannstrom I.O."/>
            <person name="Guillou S."/>
            <person name="Cros-Aarteil S."/>
            <person name="Calhoun S."/>
            <person name="Haridas S."/>
            <person name="Kuo A."/>
            <person name="Mondo S."/>
            <person name="Pangilinan J."/>
            <person name="Riley R."/>
            <person name="LaButti K."/>
            <person name="Andreopoulos B."/>
            <person name="Lipzen A."/>
            <person name="Chen C."/>
            <person name="Yan M."/>
            <person name="Daum C."/>
            <person name="Ng V."/>
            <person name="Clum A."/>
            <person name="Steindorff A."/>
            <person name="Ohm R.A."/>
            <person name="Martin F."/>
            <person name="Silar P."/>
            <person name="Natvig D.O."/>
            <person name="Lalanne C."/>
            <person name="Gautier V."/>
            <person name="Ament-Velasquez S.L."/>
            <person name="Kruys A."/>
            <person name="Hutchinson M.I."/>
            <person name="Powell A.J."/>
            <person name="Barry K."/>
            <person name="Miller A.N."/>
            <person name="Grigoriev I.V."/>
            <person name="Debuchy R."/>
            <person name="Gladieux P."/>
            <person name="Hiltunen Thoren M."/>
            <person name="Johannesson H."/>
        </authorList>
    </citation>
    <scope>NUCLEOTIDE SEQUENCE</scope>
    <source>
        <strain evidence="1">CBS 103.79</strain>
    </source>
</reference>
<keyword evidence="2" id="KW-1185">Reference proteome</keyword>
<organism evidence="1 2">
    <name type="scientific">Staphylotrichum tortipilum</name>
    <dbReference type="NCBI Taxonomy" id="2831512"/>
    <lineage>
        <taxon>Eukaryota</taxon>
        <taxon>Fungi</taxon>
        <taxon>Dikarya</taxon>
        <taxon>Ascomycota</taxon>
        <taxon>Pezizomycotina</taxon>
        <taxon>Sordariomycetes</taxon>
        <taxon>Sordariomycetidae</taxon>
        <taxon>Sordariales</taxon>
        <taxon>Chaetomiaceae</taxon>
        <taxon>Staphylotrichum</taxon>
    </lineage>
</organism>
<accession>A0AAN6RVX0</accession>
<evidence type="ECO:0000313" key="1">
    <source>
        <dbReference type="EMBL" id="KAK3904056.1"/>
    </source>
</evidence>
<evidence type="ECO:0000313" key="2">
    <source>
        <dbReference type="Proteomes" id="UP001303889"/>
    </source>
</evidence>
<reference evidence="1" key="2">
    <citation type="submission" date="2023-05" db="EMBL/GenBank/DDBJ databases">
        <authorList>
            <consortium name="Lawrence Berkeley National Laboratory"/>
            <person name="Steindorff A."/>
            <person name="Hensen N."/>
            <person name="Bonometti L."/>
            <person name="Westerberg I."/>
            <person name="Brannstrom I.O."/>
            <person name="Guillou S."/>
            <person name="Cros-Aarteil S."/>
            <person name="Calhoun S."/>
            <person name="Haridas S."/>
            <person name="Kuo A."/>
            <person name="Mondo S."/>
            <person name="Pangilinan J."/>
            <person name="Riley R."/>
            <person name="Labutti K."/>
            <person name="Andreopoulos B."/>
            <person name="Lipzen A."/>
            <person name="Chen C."/>
            <person name="Yanf M."/>
            <person name="Daum C."/>
            <person name="Ng V."/>
            <person name="Clum A."/>
            <person name="Ohm R."/>
            <person name="Martin F."/>
            <person name="Silar P."/>
            <person name="Natvig D."/>
            <person name="Lalanne C."/>
            <person name="Gautier V."/>
            <person name="Ament-Velasquez S.L."/>
            <person name="Kruys A."/>
            <person name="Hutchinson M.I."/>
            <person name="Powell A.J."/>
            <person name="Barry K."/>
            <person name="Miller A.N."/>
            <person name="Grigoriev I.V."/>
            <person name="Debuchy R."/>
            <person name="Gladieux P."/>
            <person name="Thoren M.H."/>
            <person name="Johannesson H."/>
        </authorList>
    </citation>
    <scope>NUCLEOTIDE SEQUENCE</scope>
    <source>
        <strain evidence="1">CBS 103.79</strain>
    </source>
</reference>